<dbReference type="AlphaFoldDB" id="A0A9X2KTJ4"/>
<keyword evidence="8" id="KW-0067">ATP-binding</keyword>
<keyword evidence="15" id="KW-1185">Reference proteome</keyword>
<accession>A0A9X2KTJ4</accession>
<evidence type="ECO:0000256" key="4">
    <source>
        <dbReference type="ARBA" id="ARBA00016218"/>
    </source>
</evidence>
<evidence type="ECO:0000256" key="5">
    <source>
        <dbReference type="ARBA" id="ARBA00022679"/>
    </source>
</evidence>
<evidence type="ECO:0000256" key="8">
    <source>
        <dbReference type="ARBA" id="ARBA00022840"/>
    </source>
</evidence>
<evidence type="ECO:0000256" key="3">
    <source>
        <dbReference type="ARBA" id="ARBA00013253"/>
    </source>
</evidence>
<evidence type="ECO:0000256" key="7">
    <source>
        <dbReference type="ARBA" id="ARBA00022777"/>
    </source>
</evidence>
<dbReference type="SUPFAM" id="SSF55083">
    <property type="entry name" value="6-hydroxymethyl-7,8-dihydropterin pyrophosphokinase, HPPK"/>
    <property type="match status" value="1"/>
</dbReference>
<gene>
    <name evidence="14" type="primary">folK</name>
    <name evidence="14" type="ORF">M6D89_08060</name>
</gene>
<dbReference type="RefSeq" id="WP_253967501.1">
    <property type="nucleotide sequence ID" value="NZ_JAMFTH010000001.1"/>
</dbReference>
<reference evidence="14" key="2">
    <citation type="submission" date="2023-01" db="EMBL/GenBank/DDBJ databases">
        <title>Gilvimarinus xylanilyticus HB14 isolated from Caulerpa lentillifera aquaculture base in Hainan, China.</title>
        <authorList>
            <person name="Zhang Y.-J."/>
        </authorList>
    </citation>
    <scope>NUCLEOTIDE SEQUENCE</scope>
    <source>
        <strain evidence="14">HB14</strain>
    </source>
</reference>
<dbReference type="PROSITE" id="PS00794">
    <property type="entry name" value="HPPK"/>
    <property type="match status" value="1"/>
</dbReference>
<feature type="domain" description="7,8-dihydro-6-hydroxymethylpterin-pyrophosphokinase" evidence="13">
    <location>
        <begin position="91"/>
        <end position="102"/>
    </location>
</feature>
<dbReference type="CDD" id="cd00483">
    <property type="entry name" value="HPPK"/>
    <property type="match status" value="1"/>
</dbReference>
<dbReference type="EC" id="2.7.6.3" evidence="3"/>
<name>A0A9X2KTJ4_9GAMM</name>
<dbReference type="GO" id="GO:0003848">
    <property type="term" value="F:2-amino-4-hydroxy-6-hydroxymethyldihydropteridine diphosphokinase activity"/>
    <property type="evidence" value="ECO:0007669"/>
    <property type="project" value="UniProtKB-EC"/>
</dbReference>
<sequence length="165" mass="18413">MTPSVFCYLGLGSNMDDPEQHIRRAIDELETLPGTQLINVSPLYRSKPVGPQDQDDFINAVACISTTLAPHDLLHALQALEQAHQRQRLRHWGPRTLDLDILLYGEQTLNDADLSIPHTHMYERTFVLIPLADIAPGLTLPDGRNLDQLAGECDRSELVVLETAL</sequence>
<dbReference type="GO" id="GO:0046656">
    <property type="term" value="P:folic acid biosynthetic process"/>
    <property type="evidence" value="ECO:0007669"/>
    <property type="project" value="UniProtKB-KW"/>
</dbReference>
<keyword evidence="5 14" id="KW-0808">Transferase</keyword>
<dbReference type="PANTHER" id="PTHR43071">
    <property type="entry name" value="2-AMINO-4-HYDROXY-6-HYDROXYMETHYLDIHYDROPTERIDINE PYROPHOSPHOKINASE"/>
    <property type="match status" value="1"/>
</dbReference>
<keyword evidence="6" id="KW-0547">Nucleotide-binding</keyword>
<evidence type="ECO:0000256" key="1">
    <source>
        <dbReference type="ARBA" id="ARBA00005051"/>
    </source>
</evidence>
<protein>
    <recommendedName>
        <fullName evidence="4">2-amino-4-hydroxy-6-hydroxymethyldihydropteridine pyrophosphokinase</fullName>
        <ecNumber evidence="3">2.7.6.3</ecNumber>
    </recommendedName>
    <alternativeName>
        <fullName evidence="11">6-hydroxymethyl-7,8-dihydropterin pyrophosphokinase</fullName>
    </alternativeName>
    <alternativeName>
        <fullName evidence="12">7,8-dihydro-6-hydroxymethylpterin-pyrophosphokinase</fullName>
    </alternativeName>
</protein>
<evidence type="ECO:0000313" key="15">
    <source>
        <dbReference type="Proteomes" id="UP001139319"/>
    </source>
</evidence>
<evidence type="ECO:0000256" key="11">
    <source>
        <dbReference type="ARBA" id="ARBA00029766"/>
    </source>
</evidence>
<dbReference type="Proteomes" id="UP001139319">
    <property type="component" value="Unassembled WGS sequence"/>
</dbReference>
<comment type="function">
    <text evidence="10">Catalyzes the transfer of pyrophosphate from adenosine triphosphate (ATP) to 6-hydroxymethyl-7,8-dihydropterin, an enzymatic step in folate biosynthesis pathway.</text>
</comment>
<reference evidence="14" key="1">
    <citation type="submission" date="2022-05" db="EMBL/GenBank/DDBJ databases">
        <authorList>
            <person name="Sun H.-N."/>
        </authorList>
    </citation>
    <scope>NUCLEOTIDE SEQUENCE</scope>
    <source>
        <strain evidence="14">HB14</strain>
    </source>
</reference>
<evidence type="ECO:0000259" key="13">
    <source>
        <dbReference type="PROSITE" id="PS00794"/>
    </source>
</evidence>
<dbReference type="EMBL" id="JAMFTH010000001">
    <property type="protein sequence ID" value="MCP8899247.1"/>
    <property type="molecule type" value="Genomic_DNA"/>
</dbReference>
<keyword evidence="7" id="KW-0418">Kinase</keyword>
<evidence type="ECO:0000256" key="2">
    <source>
        <dbReference type="ARBA" id="ARBA00005810"/>
    </source>
</evidence>
<evidence type="ECO:0000256" key="9">
    <source>
        <dbReference type="ARBA" id="ARBA00022909"/>
    </source>
</evidence>
<dbReference type="InterPro" id="IPR035907">
    <property type="entry name" value="Hppk_sf"/>
</dbReference>
<dbReference type="GO" id="GO:0005524">
    <property type="term" value="F:ATP binding"/>
    <property type="evidence" value="ECO:0007669"/>
    <property type="project" value="UniProtKB-KW"/>
</dbReference>
<dbReference type="NCBIfam" id="TIGR01498">
    <property type="entry name" value="folK"/>
    <property type="match status" value="1"/>
</dbReference>
<comment type="similarity">
    <text evidence="2">Belongs to the HPPK family.</text>
</comment>
<dbReference type="Gene3D" id="3.30.70.560">
    <property type="entry name" value="7,8-Dihydro-6-hydroxymethylpterin-pyrophosphokinase HPPK"/>
    <property type="match status" value="1"/>
</dbReference>
<dbReference type="GO" id="GO:0016301">
    <property type="term" value="F:kinase activity"/>
    <property type="evidence" value="ECO:0007669"/>
    <property type="project" value="UniProtKB-KW"/>
</dbReference>
<keyword evidence="9" id="KW-0289">Folate biosynthesis</keyword>
<organism evidence="14 15">
    <name type="scientific">Gilvimarinus xylanilyticus</name>
    <dbReference type="NCBI Taxonomy" id="2944139"/>
    <lineage>
        <taxon>Bacteria</taxon>
        <taxon>Pseudomonadati</taxon>
        <taxon>Pseudomonadota</taxon>
        <taxon>Gammaproteobacteria</taxon>
        <taxon>Cellvibrionales</taxon>
        <taxon>Cellvibrionaceae</taxon>
        <taxon>Gilvimarinus</taxon>
    </lineage>
</organism>
<comment type="pathway">
    <text evidence="1">Cofactor biosynthesis; tetrahydrofolate biosynthesis; 2-amino-4-hydroxy-6-hydroxymethyl-7,8-dihydropteridine diphosphate from 7,8-dihydroneopterin triphosphate: step 4/4.</text>
</comment>
<evidence type="ECO:0000256" key="10">
    <source>
        <dbReference type="ARBA" id="ARBA00029409"/>
    </source>
</evidence>
<comment type="caution">
    <text evidence="14">The sequence shown here is derived from an EMBL/GenBank/DDBJ whole genome shotgun (WGS) entry which is preliminary data.</text>
</comment>
<evidence type="ECO:0000256" key="12">
    <source>
        <dbReference type="ARBA" id="ARBA00033413"/>
    </source>
</evidence>
<dbReference type="InterPro" id="IPR000550">
    <property type="entry name" value="Hppk"/>
</dbReference>
<evidence type="ECO:0000313" key="14">
    <source>
        <dbReference type="EMBL" id="MCP8899247.1"/>
    </source>
</evidence>
<dbReference type="Pfam" id="PF01288">
    <property type="entry name" value="HPPK"/>
    <property type="match status" value="1"/>
</dbReference>
<evidence type="ECO:0000256" key="6">
    <source>
        <dbReference type="ARBA" id="ARBA00022741"/>
    </source>
</evidence>
<proteinExistence type="inferred from homology"/>
<dbReference type="PANTHER" id="PTHR43071:SF1">
    <property type="entry name" value="2-AMINO-4-HYDROXY-6-HYDROXYMETHYLDIHYDROPTERIDINE PYROPHOSPHOKINASE"/>
    <property type="match status" value="1"/>
</dbReference>